<dbReference type="AlphaFoldDB" id="A0A1M6UVU5"/>
<keyword evidence="3" id="KW-0547">Nucleotide-binding</keyword>
<reference evidence="6 7" key="1">
    <citation type="submission" date="2016-11" db="EMBL/GenBank/DDBJ databases">
        <authorList>
            <person name="Jaros S."/>
            <person name="Januszkiewicz K."/>
            <person name="Wedrychowicz H."/>
        </authorList>
    </citation>
    <scope>NUCLEOTIDE SEQUENCE [LARGE SCALE GENOMIC DNA]</scope>
    <source>
        <strain evidence="6 7">DSM 15929</strain>
    </source>
</reference>
<protein>
    <submittedName>
        <fullName evidence="6">Oligopeptide transport system ATP-binding protein</fullName>
    </submittedName>
</protein>
<organism evidence="6 7">
    <name type="scientific">Anaerocolumna jejuensis DSM 15929</name>
    <dbReference type="NCBI Taxonomy" id="1121322"/>
    <lineage>
        <taxon>Bacteria</taxon>
        <taxon>Bacillati</taxon>
        <taxon>Bacillota</taxon>
        <taxon>Clostridia</taxon>
        <taxon>Lachnospirales</taxon>
        <taxon>Lachnospiraceae</taxon>
        <taxon>Anaerocolumna</taxon>
    </lineage>
</organism>
<evidence type="ECO:0000259" key="5">
    <source>
        <dbReference type="PROSITE" id="PS50893"/>
    </source>
</evidence>
<proteinExistence type="inferred from homology"/>
<dbReference type="InterPro" id="IPR017871">
    <property type="entry name" value="ABC_transporter-like_CS"/>
</dbReference>
<feature type="domain" description="ABC transporter" evidence="5">
    <location>
        <begin position="8"/>
        <end position="253"/>
    </location>
</feature>
<dbReference type="Pfam" id="PF00005">
    <property type="entry name" value="ABC_tran"/>
    <property type="match status" value="1"/>
</dbReference>
<comment type="similarity">
    <text evidence="1">Belongs to the ABC transporter superfamily.</text>
</comment>
<dbReference type="CDD" id="cd03257">
    <property type="entry name" value="ABC_NikE_OppD_transporters"/>
    <property type="match status" value="1"/>
</dbReference>
<evidence type="ECO:0000256" key="3">
    <source>
        <dbReference type="ARBA" id="ARBA00022741"/>
    </source>
</evidence>
<evidence type="ECO:0000256" key="1">
    <source>
        <dbReference type="ARBA" id="ARBA00005417"/>
    </source>
</evidence>
<dbReference type="Gene3D" id="3.40.50.300">
    <property type="entry name" value="P-loop containing nucleotide triphosphate hydrolases"/>
    <property type="match status" value="1"/>
</dbReference>
<dbReference type="InterPro" id="IPR050319">
    <property type="entry name" value="ABC_transp_ATP-bind"/>
</dbReference>
<dbReference type="GO" id="GO:0016887">
    <property type="term" value="F:ATP hydrolysis activity"/>
    <property type="evidence" value="ECO:0007669"/>
    <property type="project" value="InterPro"/>
</dbReference>
<keyword evidence="2" id="KW-0813">Transport</keyword>
<dbReference type="SMART" id="SM00382">
    <property type="entry name" value="AAA"/>
    <property type="match status" value="1"/>
</dbReference>
<dbReference type="GO" id="GO:0015833">
    <property type="term" value="P:peptide transport"/>
    <property type="evidence" value="ECO:0007669"/>
    <property type="project" value="InterPro"/>
</dbReference>
<dbReference type="InterPro" id="IPR013563">
    <property type="entry name" value="Oligopep_ABC_C"/>
</dbReference>
<dbReference type="Pfam" id="PF08352">
    <property type="entry name" value="oligo_HPY"/>
    <property type="match status" value="1"/>
</dbReference>
<dbReference type="PROSITE" id="PS50893">
    <property type="entry name" value="ABC_TRANSPORTER_2"/>
    <property type="match status" value="1"/>
</dbReference>
<gene>
    <name evidence="6" type="ORF">SAMN02745136_03208</name>
</gene>
<evidence type="ECO:0000256" key="4">
    <source>
        <dbReference type="ARBA" id="ARBA00022840"/>
    </source>
</evidence>
<evidence type="ECO:0000313" key="6">
    <source>
        <dbReference type="EMBL" id="SHK73338.1"/>
    </source>
</evidence>
<dbReference type="STRING" id="1121322.SAMN02745136_03208"/>
<evidence type="ECO:0000313" key="7">
    <source>
        <dbReference type="Proteomes" id="UP000184386"/>
    </source>
</evidence>
<dbReference type="GO" id="GO:0005524">
    <property type="term" value="F:ATP binding"/>
    <property type="evidence" value="ECO:0007669"/>
    <property type="project" value="UniProtKB-KW"/>
</dbReference>
<dbReference type="Proteomes" id="UP000184386">
    <property type="component" value="Unassembled WGS sequence"/>
</dbReference>
<dbReference type="InterPro" id="IPR027417">
    <property type="entry name" value="P-loop_NTPase"/>
</dbReference>
<accession>A0A1M6UVU5</accession>
<dbReference type="PANTHER" id="PTHR43776">
    <property type="entry name" value="TRANSPORT ATP-BINDING PROTEIN"/>
    <property type="match status" value="1"/>
</dbReference>
<dbReference type="NCBIfam" id="TIGR01727">
    <property type="entry name" value="oligo_HPY"/>
    <property type="match status" value="1"/>
</dbReference>
<dbReference type="GO" id="GO:0055085">
    <property type="term" value="P:transmembrane transport"/>
    <property type="evidence" value="ECO:0007669"/>
    <property type="project" value="UniProtKB-ARBA"/>
</dbReference>
<sequence>MEDKEIVLSVQHLKKYFSVGKGEVLKAVNDISFDIYKGETLGMVGESGCGKTTCGRTCIGLYDKTDGQVLYKGKDVHGLSGKERFEFKRQVQMVFQDPYGSLDPRMTVSDIIGEGIDIHHLAANKIERQNMIYNYLEMVGLNREHANRFVHEFSGGQRQRIGIARALAVQPEFMVLDEPISALDVSIQAQIVNLLVELQKKMGLTYLFVAHDLSMVKHISDRVAVLYLGTLVELTTSEQLYSDPQHPYTKALLSAIPIPDPEIEQERDMSKIKLEGEVPSPINTKPGCKFRGRCKFAMPVCEKEMPELKDVGNHHFVACHYCENQKDSLNY</sequence>
<evidence type="ECO:0000256" key="2">
    <source>
        <dbReference type="ARBA" id="ARBA00022448"/>
    </source>
</evidence>
<dbReference type="SUPFAM" id="SSF52540">
    <property type="entry name" value="P-loop containing nucleoside triphosphate hydrolases"/>
    <property type="match status" value="1"/>
</dbReference>
<dbReference type="EMBL" id="FRAC01000016">
    <property type="protein sequence ID" value="SHK73338.1"/>
    <property type="molecule type" value="Genomic_DNA"/>
</dbReference>
<dbReference type="FunFam" id="3.40.50.300:FF:000016">
    <property type="entry name" value="Oligopeptide ABC transporter ATP-binding component"/>
    <property type="match status" value="1"/>
</dbReference>
<keyword evidence="4 6" id="KW-0067">ATP-binding</keyword>
<dbReference type="InterPro" id="IPR003593">
    <property type="entry name" value="AAA+_ATPase"/>
</dbReference>
<name>A0A1M6UVU5_9FIRM</name>
<dbReference type="PANTHER" id="PTHR43776:SF7">
    <property type="entry name" value="D,D-DIPEPTIDE TRANSPORT ATP-BINDING PROTEIN DDPF-RELATED"/>
    <property type="match status" value="1"/>
</dbReference>
<dbReference type="PROSITE" id="PS00211">
    <property type="entry name" value="ABC_TRANSPORTER_1"/>
    <property type="match status" value="1"/>
</dbReference>
<dbReference type="InterPro" id="IPR003439">
    <property type="entry name" value="ABC_transporter-like_ATP-bd"/>
</dbReference>
<dbReference type="OrthoDB" id="9806285at2"/>
<dbReference type="RefSeq" id="WP_073277730.1">
    <property type="nucleotide sequence ID" value="NZ_FRAC01000016.1"/>
</dbReference>
<keyword evidence="7" id="KW-1185">Reference proteome</keyword>